<dbReference type="GO" id="GO:0006310">
    <property type="term" value="P:DNA recombination"/>
    <property type="evidence" value="ECO:0007669"/>
    <property type="project" value="InterPro"/>
</dbReference>
<dbReference type="GO" id="GO:0003677">
    <property type="term" value="F:DNA binding"/>
    <property type="evidence" value="ECO:0007669"/>
    <property type="project" value="InterPro"/>
</dbReference>
<dbReference type="GO" id="GO:0015074">
    <property type="term" value="P:DNA integration"/>
    <property type="evidence" value="ECO:0007669"/>
    <property type="project" value="InterPro"/>
</dbReference>
<reference evidence="1" key="1">
    <citation type="submission" date="2021-10" db="EMBL/GenBank/DDBJ databases">
        <title>Tropical sea cucumber genome reveals ecological adaptation and Cuvierian tubules defense mechanism.</title>
        <authorList>
            <person name="Chen T."/>
        </authorList>
    </citation>
    <scope>NUCLEOTIDE SEQUENCE</scope>
    <source>
        <strain evidence="1">Nanhai2018</strain>
        <tissue evidence="1">Muscle</tissue>
    </source>
</reference>
<dbReference type="Proteomes" id="UP001152320">
    <property type="component" value="Chromosome 13"/>
</dbReference>
<evidence type="ECO:0000313" key="1">
    <source>
        <dbReference type="EMBL" id="KAJ8030334.1"/>
    </source>
</evidence>
<dbReference type="AlphaFoldDB" id="A0A9Q1BPR8"/>
<dbReference type="InterPro" id="IPR013762">
    <property type="entry name" value="Integrase-like_cat_sf"/>
</dbReference>
<dbReference type="PANTHER" id="PTHR33480">
    <property type="entry name" value="SET DOMAIN-CONTAINING PROTEIN-RELATED"/>
    <property type="match status" value="1"/>
</dbReference>
<accession>A0A9Q1BPR8</accession>
<dbReference type="PANTHER" id="PTHR33480:SF1">
    <property type="entry name" value="TYR RECOMBINASE DOMAIN-CONTAINING PROTEIN"/>
    <property type="match status" value="1"/>
</dbReference>
<protein>
    <submittedName>
        <fullName evidence="1">Uncharacterized protein</fullName>
    </submittedName>
</protein>
<gene>
    <name evidence="1" type="ORF">HOLleu_26714</name>
</gene>
<sequence length="415" mass="47004">MKADSVARCIKSDSLIVEVASKECFKLGHNTEQDGYIRGKLRELGRLLLQLRETFDEENACLEDFIHPEKFQRVVTAVRSMCGFNDSSHVYRTPSLALKIGHTLKKVAAIVKGHALERGDDSLYRRACGFHDLCELRWAEEISSHALRTLYERKRNNHQLLPLTGDIVCLANHTKKVAADQMSYLQLKGRSGSWVRLAEATLARVMTFNRRRQGEASKLKMIDIQTKCSTGVKETALQETLTKFEKALCKTLTRVEIVGKGGNTVPVILTFEMKTQIDLLVAKRSEAGVSDSNPYVFARACYGSESHLRGADCLRKLSIECGAENPDRLTSTRLRKHIATVSQILHLNENELEVLAKFMGHDIRMHRQYYRLPDETMQVAKMTKFLLNLERPDSLAEMTGKSWNDIEVSVDEGEF</sequence>
<dbReference type="Gene3D" id="1.10.443.10">
    <property type="entry name" value="Intergrase catalytic core"/>
    <property type="match status" value="1"/>
</dbReference>
<evidence type="ECO:0000313" key="2">
    <source>
        <dbReference type="Proteomes" id="UP001152320"/>
    </source>
</evidence>
<comment type="caution">
    <text evidence="1">The sequence shown here is derived from an EMBL/GenBank/DDBJ whole genome shotgun (WGS) entry which is preliminary data.</text>
</comment>
<keyword evidence="2" id="KW-1185">Reference proteome</keyword>
<name>A0A9Q1BPR8_HOLLE</name>
<dbReference type="EMBL" id="JAIZAY010000013">
    <property type="protein sequence ID" value="KAJ8030334.1"/>
    <property type="molecule type" value="Genomic_DNA"/>
</dbReference>
<proteinExistence type="predicted"/>
<dbReference type="OrthoDB" id="10059338at2759"/>
<organism evidence="1 2">
    <name type="scientific">Holothuria leucospilota</name>
    <name type="common">Black long sea cucumber</name>
    <name type="synonym">Mertensiothuria leucospilota</name>
    <dbReference type="NCBI Taxonomy" id="206669"/>
    <lineage>
        <taxon>Eukaryota</taxon>
        <taxon>Metazoa</taxon>
        <taxon>Echinodermata</taxon>
        <taxon>Eleutherozoa</taxon>
        <taxon>Echinozoa</taxon>
        <taxon>Holothuroidea</taxon>
        <taxon>Aspidochirotacea</taxon>
        <taxon>Aspidochirotida</taxon>
        <taxon>Holothuriidae</taxon>
        <taxon>Holothuria</taxon>
    </lineage>
</organism>